<dbReference type="EMBL" id="MVGR01000003">
    <property type="protein sequence ID" value="OPF19016.1"/>
    <property type="molecule type" value="Genomic_DNA"/>
</dbReference>
<sequence>MVLQVIALTSPMTATPSNDLSAWERLEQGRQAKASNGGYAGYGSPAFGQRSIDGELVDDPEECRVIELIRRHHKSGKSLQKIADWLNEQGYTTKRGQPWQRISVKRVLDRLYGKVSRISGVTPQTEHNSEVLTPASGDAAPKTIRGSITPK</sequence>
<dbReference type="GeneID" id="66706483"/>
<gene>
    <name evidence="3" type="ORF">B1L04_06325</name>
</gene>
<accession>A0A1V4BWR5</accession>
<dbReference type="InterPro" id="IPR011109">
    <property type="entry name" value="DNA_bind_recombinase_dom"/>
</dbReference>
<dbReference type="Proteomes" id="UP000189835">
    <property type="component" value="Unassembled WGS sequence"/>
</dbReference>
<feature type="domain" description="Recombinase" evidence="2">
    <location>
        <begin position="60"/>
        <end position="109"/>
    </location>
</feature>
<dbReference type="GO" id="GO:0000150">
    <property type="term" value="F:DNA strand exchange activity"/>
    <property type="evidence" value="ECO:0007669"/>
    <property type="project" value="InterPro"/>
</dbReference>
<dbReference type="GO" id="GO:0003677">
    <property type="term" value="F:DNA binding"/>
    <property type="evidence" value="ECO:0007669"/>
    <property type="project" value="InterPro"/>
</dbReference>
<organism evidence="3 4">
    <name type="scientific">Microcystis aeruginosa KW</name>
    <dbReference type="NCBI Taxonomy" id="1960155"/>
    <lineage>
        <taxon>Bacteria</taxon>
        <taxon>Bacillati</taxon>
        <taxon>Cyanobacteriota</taxon>
        <taxon>Cyanophyceae</taxon>
        <taxon>Oscillatoriophycideae</taxon>
        <taxon>Chroococcales</taxon>
        <taxon>Microcystaceae</taxon>
        <taxon>Microcystis</taxon>
    </lineage>
</organism>
<evidence type="ECO:0000259" key="2">
    <source>
        <dbReference type="Pfam" id="PF07508"/>
    </source>
</evidence>
<proteinExistence type="predicted"/>
<dbReference type="InterPro" id="IPR038109">
    <property type="entry name" value="DNA_bind_recomb_sf"/>
</dbReference>
<dbReference type="RefSeq" id="WP_004162609.1">
    <property type="nucleotide sequence ID" value="NZ_MVGR01000003.1"/>
</dbReference>
<feature type="region of interest" description="Disordered" evidence="1">
    <location>
        <begin position="121"/>
        <end position="151"/>
    </location>
</feature>
<dbReference type="Pfam" id="PF07508">
    <property type="entry name" value="Recombinase"/>
    <property type="match status" value="1"/>
</dbReference>
<comment type="caution">
    <text evidence="3">The sequence shown here is derived from an EMBL/GenBank/DDBJ whole genome shotgun (WGS) entry which is preliminary data.</text>
</comment>
<evidence type="ECO:0000256" key="1">
    <source>
        <dbReference type="SAM" id="MobiDB-lite"/>
    </source>
</evidence>
<evidence type="ECO:0000313" key="3">
    <source>
        <dbReference type="EMBL" id="OPF19016.1"/>
    </source>
</evidence>
<dbReference type="AlphaFoldDB" id="A0A1V4BWR5"/>
<protein>
    <submittedName>
        <fullName evidence="3">Recombinase</fullName>
    </submittedName>
</protein>
<reference evidence="3 4" key="1">
    <citation type="submission" date="2017-02" db="EMBL/GenBank/DDBJ databases">
        <title>Genome sequence of Microcystis aeruginosa KW.</title>
        <authorList>
            <person name="Oh H.-M."/>
            <person name="Ahn C.-Y."/>
            <person name="Jeong H."/>
            <person name="Srivastava A."/>
            <person name="Lee H.-G."/>
            <person name="Kang S.-R."/>
        </authorList>
    </citation>
    <scope>NUCLEOTIDE SEQUENCE [LARGE SCALE GENOMIC DNA]</scope>
    <source>
        <strain evidence="3 4">KW</strain>
    </source>
</reference>
<evidence type="ECO:0000313" key="4">
    <source>
        <dbReference type="Proteomes" id="UP000189835"/>
    </source>
</evidence>
<name>A0A1V4BWR5_MICAE</name>
<dbReference type="Gene3D" id="3.90.1750.20">
    <property type="entry name" value="Putative Large Serine Recombinase, Chain B, Domain 2"/>
    <property type="match status" value="1"/>
</dbReference>